<accession>A0A833VPV2</accession>
<comment type="caution">
    <text evidence="1">The sequence shown here is derived from an EMBL/GenBank/DDBJ whole genome shotgun (WGS) entry which is preliminary data.</text>
</comment>
<dbReference type="EMBL" id="WNWW01000251">
    <property type="protein sequence ID" value="KAF3427496.1"/>
    <property type="molecule type" value="Genomic_DNA"/>
</dbReference>
<gene>
    <name evidence="1" type="ORF">E2986_12905</name>
</gene>
<dbReference type="AlphaFoldDB" id="A0A833VPV2"/>
<reference evidence="1" key="1">
    <citation type="submission" date="2019-11" db="EMBL/GenBank/DDBJ databases">
        <title>The nuclear and mitochondrial genomes of Frieseomelitta varia - a highly eusocial stingless bee (Meliponini) with a permanently sterile worker caste.</title>
        <authorList>
            <person name="Freitas F.C.P."/>
            <person name="Lourenco A.P."/>
            <person name="Nunes F.M.F."/>
            <person name="Paschoal A.R."/>
            <person name="Abreu F.C.P."/>
            <person name="Barbin F.O."/>
            <person name="Bataglia L."/>
            <person name="Cardoso-Junior C.A.M."/>
            <person name="Cervoni M.S."/>
            <person name="Silva S.R."/>
            <person name="Dalarmi F."/>
            <person name="Del Lama M.A."/>
            <person name="Depintor T.S."/>
            <person name="Ferreira K.M."/>
            <person name="Goria P.S."/>
            <person name="Jaskot M.C."/>
            <person name="Lago D.C."/>
            <person name="Luna-Lucena D."/>
            <person name="Moda L.M."/>
            <person name="Nascimento L."/>
            <person name="Pedrino M."/>
            <person name="Rabico F.O."/>
            <person name="Sanches F.C."/>
            <person name="Santos D.E."/>
            <person name="Santos C.G."/>
            <person name="Vieira J."/>
            <person name="Lopes T.F."/>
            <person name="Barchuk A.R."/>
            <person name="Hartfelder K."/>
            <person name="Simoes Z.L.P."/>
            <person name="Bitondi M.M.G."/>
            <person name="Pinheiro D.G."/>
        </authorList>
    </citation>
    <scope>NUCLEOTIDE SEQUENCE</scope>
    <source>
        <strain evidence="1">USP_RPSP 00005682</strain>
        <tissue evidence="1">Whole individual</tissue>
    </source>
</reference>
<sequence>MRYLLKIFYNLIFDFLDTYLMVKADELIANESAIFGWVCTTPVSHVSTFLPANFGLEGGFKAHPSSVKGEEDSGEIRFDERVSHSNYVVRLARESTATTLGRRPVMATESRRPVGSCKFFRMKN</sequence>
<dbReference type="Proteomes" id="UP000655588">
    <property type="component" value="Unassembled WGS sequence"/>
</dbReference>
<organism evidence="1 2">
    <name type="scientific">Frieseomelitta varia</name>
    <dbReference type="NCBI Taxonomy" id="561572"/>
    <lineage>
        <taxon>Eukaryota</taxon>
        <taxon>Metazoa</taxon>
        <taxon>Ecdysozoa</taxon>
        <taxon>Arthropoda</taxon>
        <taxon>Hexapoda</taxon>
        <taxon>Insecta</taxon>
        <taxon>Pterygota</taxon>
        <taxon>Neoptera</taxon>
        <taxon>Endopterygota</taxon>
        <taxon>Hymenoptera</taxon>
        <taxon>Apocrita</taxon>
        <taxon>Aculeata</taxon>
        <taxon>Apoidea</taxon>
        <taxon>Anthophila</taxon>
        <taxon>Apidae</taxon>
        <taxon>Frieseomelitta</taxon>
    </lineage>
</organism>
<protein>
    <submittedName>
        <fullName evidence="1">Uncharacterized protein</fullName>
    </submittedName>
</protein>
<keyword evidence="2" id="KW-1185">Reference proteome</keyword>
<evidence type="ECO:0000313" key="2">
    <source>
        <dbReference type="Proteomes" id="UP000655588"/>
    </source>
</evidence>
<evidence type="ECO:0000313" key="1">
    <source>
        <dbReference type="EMBL" id="KAF3427496.1"/>
    </source>
</evidence>
<proteinExistence type="predicted"/>
<name>A0A833VPV2_9HYME</name>